<evidence type="ECO:0000313" key="3">
    <source>
        <dbReference type="EMBL" id="SJL82444.1"/>
    </source>
</evidence>
<proteinExistence type="predicted"/>
<accession>A0A1R4B0J6</accession>
<evidence type="ECO:0000313" key="4">
    <source>
        <dbReference type="Proteomes" id="UP000189475"/>
    </source>
</evidence>
<feature type="compositionally biased region" description="Basic and acidic residues" evidence="1">
    <location>
        <begin position="16"/>
        <end position="25"/>
    </location>
</feature>
<name>A0A1R4B0J6_9VIBR</name>
<reference evidence="2 4" key="1">
    <citation type="submission" date="2017-02" db="EMBL/GenBank/DDBJ databases">
        <authorList>
            <person name="Peterson S.W."/>
        </authorList>
    </citation>
    <scope>NUCLEOTIDE SEQUENCE [LARGE SCALE GENOMIC DNA]</scope>
    <source>
        <strain evidence="2 4">CECT 9027</strain>
    </source>
</reference>
<dbReference type="EMBL" id="FUFT01000001">
    <property type="protein sequence ID" value="SJL82444.1"/>
    <property type="molecule type" value="Genomic_DNA"/>
</dbReference>
<sequence>MSRSNGRKRIWFQHSQDQKIKKDTPKMIQATNAN</sequence>
<dbReference type="AlphaFoldDB" id="A0A1R4B0J6"/>
<dbReference type="Proteomes" id="UP000189475">
    <property type="component" value="Unassembled WGS sequence"/>
</dbReference>
<keyword evidence="4" id="KW-1185">Reference proteome</keyword>
<feature type="compositionally biased region" description="Basic residues" evidence="1">
    <location>
        <begin position="1"/>
        <end position="11"/>
    </location>
</feature>
<evidence type="ECO:0000256" key="1">
    <source>
        <dbReference type="SAM" id="MobiDB-lite"/>
    </source>
</evidence>
<dbReference type="EMBL" id="FUFT01000001">
    <property type="protein sequence ID" value="SJL82440.1"/>
    <property type="molecule type" value="Genomic_DNA"/>
</dbReference>
<gene>
    <name evidence="2" type="ORF">VPAL9027_00367</name>
    <name evidence="3" type="ORF">VPAL9027_00372</name>
</gene>
<evidence type="ECO:0000313" key="2">
    <source>
        <dbReference type="EMBL" id="SJL82440.1"/>
    </source>
</evidence>
<feature type="region of interest" description="Disordered" evidence="1">
    <location>
        <begin position="1"/>
        <end position="34"/>
    </location>
</feature>
<protein>
    <submittedName>
        <fullName evidence="2">Uncharacterized protein</fullName>
    </submittedName>
</protein>
<organism evidence="2 4">
    <name type="scientific">Vibrio palustris</name>
    <dbReference type="NCBI Taxonomy" id="1918946"/>
    <lineage>
        <taxon>Bacteria</taxon>
        <taxon>Pseudomonadati</taxon>
        <taxon>Pseudomonadota</taxon>
        <taxon>Gammaproteobacteria</taxon>
        <taxon>Vibrionales</taxon>
        <taxon>Vibrionaceae</taxon>
        <taxon>Vibrio</taxon>
    </lineage>
</organism>